<gene>
    <name evidence="1" type="ORF">E2C01_070890</name>
</gene>
<dbReference type="AlphaFoldDB" id="A0A5B7I4U3"/>
<dbReference type="Proteomes" id="UP000324222">
    <property type="component" value="Unassembled WGS sequence"/>
</dbReference>
<evidence type="ECO:0000313" key="1">
    <source>
        <dbReference type="EMBL" id="MPC76477.1"/>
    </source>
</evidence>
<name>A0A5B7I4U3_PORTR</name>
<organism evidence="1 2">
    <name type="scientific">Portunus trituberculatus</name>
    <name type="common">Swimming crab</name>
    <name type="synonym">Neptunus trituberculatus</name>
    <dbReference type="NCBI Taxonomy" id="210409"/>
    <lineage>
        <taxon>Eukaryota</taxon>
        <taxon>Metazoa</taxon>
        <taxon>Ecdysozoa</taxon>
        <taxon>Arthropoda</taxon>
        <taxon>Crustacea</taxon>
        <taxon>Multicrustacea</taxon>
        <taxon>Malacostraca</taxon>
        <taxon>Eumalacostraca</taxon>
        <taxon>Eucarida</taxon>
        <taxon>Decapoda</taxon>
        <taxon>Pleocyemata</taxon>
        <taxon>Brachyura</taxon>
        <taxon>Eubrachyura</taxon>
        <taxon>Portunoidea</taxon>
        <taxon>Portunidae</taxon>
        <taxon>Portuninae</taxon>
        <taxon>Portunus</taxon>
    </lineage>
</organism>
<keyword evidence="2" id="KW-1185">Reference proteome</keyword>
<dbReference type="EMBL" id="VSRR010043471">
    <property type="protein sequence ID" value="MPC76477.1"/>
    <property type="molecule type" value="Genomic_DNA"/>
</dbReference>
<sequence length="72" mass="8566">MRRTTEGGGTLYHQRNHRRTVWGLLPVCRAIERIESPADHSHRKVSRSHRQVSPRYTNIILTRQQQQLMLSY</sequence>
<reference evidence="1 2" key="1">
    <citation type="submission" date="2019-05" db="EMBL/GenBank/DDBJ databases">
        <title>Another draft genome of Portunus trituberculatus and its Hox gene families provides insights of decapod evolution.</title>
        <authorList>
            <person name="Jeong J.-H."/>
            <person name="Song I."/>
            <person name="Kim S."/>
            <person name="Choi T."/>
            <person name="Kim D."/>
            <person name="Ryu S."/>
            <person name="Kim W."/>
        </authorList>
    </citation>
    <scope>NUCLEOTIDE SEQUENCE [LARGE SCALE GENOMIC DNA]</scope>
    <source>
        <tissue evidence="1">Muscle</tissue>
    </source>
</reference>
<protein>
    <submittedName>
        <fullName evidence="1">Uncharacterized protein</fullName>
    </submittedName>
</protein>
<comment type="caution">
    <text evidence="1">The sequence shown here is derived from an EMBL/GenBank/DDBJ whole genome shotgun (WGS) entry which is preliminary data.</text>
</comment>
<proteinExistence type="predicted"/>
<evidence type="ECO:0000313" key="2">
    <source>
        <dbReference type="Proteomes" id="UP000324222"/>
    </source>
</evidence>
<accession>A0A5B7I4U3</accession>